<evidence type="ECO:0000256" key="1">
    <source>
        <dbReference type="ARBA" id="ARBA00009981"/>
    </source>
</evidence>
<gene>
    <name evidence="3" type="ORF">BJY18_004960</name>
</gene>
<evidence type="ECO:0000313" key="4">
    <source>
        <dbReference type="Proteomes" id="UP000581769"/>
    </source>
</evidence>
<dbReference type="GO" id="GO:0003677">
    <property type="term" value="F:DNA binding"/>
    <property type="evidence" value="ECO:0007669"/>
    <property type="project" value="UniProtKB-KW"/>
</dbReference>
<dbReference type="AlphaFoldDB" id="A0A840J1F3"/>
<dbReference type="RefSeq" id="WP_184782246.1">
    <property type="nucleotide sequence ID" value="NZ_JACHMG010000001.1"/>
</dbReference>
<evidence type="ECO:0000313" key="3">
    <source>
        <dbReference type="EMBL" id="MBB4687475.1"/>
    </source>
</evidence>
<dbReference type="Proteomes" id="UP000581769">
    <property type="component" value="Unassembled WGS sequence"/>
</dbReference>
<dbReference type="EMBL" id="JACHMG010000001">
    <property type="protein sequence ID" value="MBB4687475.1"/>
    <property type="molecule type" value="Genomic_DNA"/>
</dbReference>
<organism evidence="3 4">
    <name type="scientific">Amycolatopsis jiangsuensis</name>
    <dbReference type="NCBI Taxonomy" id="1181879"/>
    <lineage>
        <taxon>Bacteria</taxon>
        <taxon>Bacillati</taxon>
        <taxon>Actinomycetota</taxon>
        <taxon>Actinomycetes</taxon>
        <taxon>Pseudonocardiales</taxon>
        <taxon>Pseudonocardiaceae</taxon>
        <taxon>Amycolatopsis</taxon>
    </lineage>
</organism>
<dbReference type="Gene3D" id="3.40.1620.10">
    <property type="entry name" value="YefM-like domain"/>
    <property type="match status" value="1"/>
</dbReference>
<comment type="caution">
    <text evidence="3">The sequence shown here is derived from an EMBL/GenBank/DDBJ whole genome shotgun (WGS) entry which is preliminary data.</text>
</comment>
<protein>
    <recommendedName>
        <fullName evidence="2">Antitoxin</fullName>
    </recommendedName>
</protein>
<evidence type="ECO:0000256" key="2">
    <source>
        <dbReference type="RuleBase" id="RU362080"/>
    </source>
</evidence>
<dbReference type="InterPro" id="IPR036165">
    <property type="entry name" value="YefM-like_sf"/>
</dbReference>
<proteinExistence type="inferred from homology"/>
<dbReference type="SUPFAM" id="SSF143120">
    <property type="entry name" value="YefM-like"/>
    <property type="match status" value="1"/>
</dbReference>
<keyword evidence="3" id="KW-0238">DNA-binding</keyword>
<dbReference type="Pfam" id="PF02604">
    <property type="entry name" value="PhdYeFM_antitox"/>
    <property type="match status" value="1"/>
</dbReference>
<comment type="similarity">
    <text evidence="1 2">Belongs to the phD/YefM antitoxin family.</text>
</comment>
<comment type="function">
    <text evidence="2">Antitoxin component of a type II toxin-antitoxin (TA) system.</text>
</comment>
<sequence length="91" mass="10332">MNVISQREFRNNSASVMDAVAEGATFHVTRNGVEVAELRPVPRARRLSAEELVARHRRLPRVDPGELRRESLELFGAEHAGEDDPWTRERG</sequence>
<reference evidence="3 4" key="1">
    <citation type="submission" date="2020-08" db="EMBL/GenBank/DDBJ databases">
        <title>Sequencing the genomes of 1000 actinobacteria strains.</title>
        <authorList>
            <person name="Klenk H.-P."/>
        </authorList>
    </citation>
    <scope>NUCLEOTIDE SEQUENCE [LARGE SCALE GENOMIC DNA]</scope>
    <source>
        <strain evidence="3 4">DSM 45859</strain>
    </source>
</reference>
<name>A0A840J1F3_9PSEU</name>
<keyword evidence="4" id="KW-1185">Reference proteome</keyword>
<accession>A0A840J1F3</accession>
<dbReference type="InterPro" id="IPR006442">
    <property type="entry name" value="Antitoxin_Phd/YefM"/>
</dbReference>